<dbReference type="PROSITE" id="PS50914">
    <property type="entry name" value="BON"/>
    <property type="match status" value="1"/>
</dbReference>
<sequence length="109" mass="12902">MMRNMYKDKVKFYKSLKYRSPMSHHFSIDRAHQLDELIRHAISQSSLVGRQNVQYKIEQEQVFLTGIVNSYYEKQLAQESIGRIKGVRQVHNRLNVQPVQNQVETVEIP</sequence>
<proteinExistence type="predicted"/>
<evidence type="ECO:0000313" key="2">
    <source>
        <dbReference type="EMBL" id="QDT28743.1"/>
    </source>
</evidence>
<accession>A0A517QAU4</accession>
<evidence type="ECO:0000259" key="1">
    <source>
        <dbReference type="PROSITE" id="PS50914"/>
    </source>
</evidence>
<name>A0A517QAU4_9PLAN</name>
<reference evidence="2 3" key="1">
    <citation type="submission" date="2019-03" db="EMBL/GenBank/DDBJ databases">
        <title>Deep-cultivation of Planctomycetes and their phenomic and genomic characterization uncovers novel biology.</title>
        <authorList>
            <person name="Wiegand S."/>
            <person name="Jogler M."/>
            <person name="Boedeker C."/>
            <person name="Pinto D."/>
            <person name="Vollmers J."/>
            <person name="Rivas-Marin E."/>
            <person name="Kohn T."/>
            <person name="Peeters S.H."/>
            <person name="Heuer A."/>
            <person name="Rast P."/>
            <person name="Oberbeckmann S."/>
            <person name="Bunk B."/>
            <person name="Jeske O."/>
            <person name="Meyerdierks A."/>
            <person name="Storesund J.E."/>
            <person name="Kallscheuer N."/>
            <person name="Luecker S."/>
            <person name="Lage O.M."/>
            <person name="Pohl T."/>
            <person name="Merkel B.J."/>
            <person name="Hornburger P."/>
            <person name="Mueller R.-W."/>
            <person name="Bruemmer F."/>
            <person name="Labrenz M."/>
            <person name="Spormann A.M."/>
            <person name="Op den Camp H."/>
            <person name="Overmann J."/>
            <person name="Amann R."/>
            <person name="Jetten M.S.M."/>
            <person name="Mascher T."/>
            <person name="Medema M.H."/>
            <person name="Devos D.P."/>
            <person name="Kaster A.-K."/>
            <person name="Ovreas L."/>
            <person name="Rohde M."/>
            <person name="Galperin M.Y."/>
            <person name="Jogler C."/>
        </authorList>
    </citation>
    <scope>NUCLEOTIDE SEQUENCE [LARGE SCALE GENOMIC DNA]</scope>
    <source>
        <strain evidence="2 3">Enr10</strain>
    </source>
</reference>
<dbReference type="EMBL" id="CP037421">
    <property type="protein sequence ID" value="QDT28743.1"/>
    <property type="molecule type" value="Genomic_DNA"/>
</dbReference>
<dbReference type="Proteomes" id="UP000315647">
    <property type="component" value="Chromosome"/>
</dbReference>
<feature type="domain" description="BON" evidence="1">
    <location>
        <begin position="30"/>
        <end position="98"/>
    </location>
</feature>
<dbReference type="Pfam" id="PF04972">
    <property type="entry name" value="BON"/>
    <property type="match status" value="1"/>
</dbReference>
<keyword evidence="3" id="KW-1185">Reference proteome</keyword>
<dbReference type="AlphaFoldDB" id="A0A517QAU4"/>
<organism evidence="2 3">
    <name type="scientific">Gimesia panareensis</name>
    <dbReference type="NCBI Taxonomy" id="2527978"/>
    <lineage>
        <taxon>Bacteria</taxon>
        <taxon>Pseudomonadati</taxon>
        <taxon>Planctomycetota</taxon>
        <taxon>Planctomycetia</taxon>
        <taxon>Planctomycetales</taxon>
        <taxon>Planctomycetaceae</taxon>
        <taxon>Gimesia</taxon>
    </lineage>
</organism>
<dbReference type="InterPro" id="IPR007055">
    <property type="entry name" value="BON_dom"/>
</dbReference>
<gene>
    <name evidence="2" type="ORF">Enr10x_40880</name>
</gene>
<evidence type="ECO:0000313" key="3">
    <source>
        <dbReference type="Proteomes" id="UP000315647"/>
    </source>
</evidence>
<dbReference type="Gene3D" id="3.30.1340.30">
    <property type="match status" value="1"/>
</dbReference>
<protein>
    <submittedName>
        <fullName evidence="2">BON domain protein</fullName>
    </submittedName>
</protein>